<gene>
    <name evidence="1" type="ORF">A3D77_05500</name>
</gene>
<sequence>MKIPNKSMFKDRDKEAKFWEKNYKETQKHDKPIHVKFSKNLSETLNIRLDPETLTHVRNQAKRKGLGPTQLIRMWIMEKIGTKVSLQQ</sequence>
<comment type="caution">
    <text evidence="1">The sequence shown here is derived from an EMBL/GenBank/DDBJ whole genome shotgun (WGS) entry which is preliminary data.</text>
</comment>
<dbReference type="EMBL" id="MFJL01000038">
    <property type="protein sequence ID" value="OGG13288.1"/>
    <property type="molecule type" value="Genomic_DNA"/>
</dbReference>
<reference evidence="1 2" key="1">
    <citation type="journal article" date="2016" name="Nat. Commun.">
        <title>Thousands of microbial genomes shed light on interconnected biogeochemical processes in an aquifer system.</title>
        <authorList>
            <person name="Anantharaman K."/>
            <person name="Brown C.T."/>
            <person name="Hug L.A."/>
            <person name="Sharon I."/>
            <person name="Castelle C.J."/>
            <person name="Probst A.J."/>
            <person name="Thomas B.C."/>
            <person name="Singh A."/>
            <person name="Wilkins M.J."/>
            <person name="Karaoz U."/>
            <person name="Brodie E.L."/>
            <person name="Williams K.H."/>
            <person name="Hubbard S.S."/>
            <person name="Banfield J.F."/>
        </authorList>
    </citation>
    <scope>NUCLEOTIDE SEQUENCE [LARGE SCALE GENOMIC DNA]</scope>
</reference>
<dbReference type="InterPro" id="IPR022148">
    <property type="entry name" value="CopG_antitoxin"/>
</dbReference>
<evidence type="ECO:0000313" key="1">
    <source>
        <dbReference type="EMBL" id="OGG13288.1"/>
    </source>
</evidence>
<dbReference type="Pfam" id="PF12441">
    <property type="entry name" value="CopG_antitoxin"/>
    <property type="match status" value="1"/>
</dbReference>
<proteinExistence type="predicted"/>
<name>A0A1F5ZLF8_9BACT</name>
<accession>A0A1F5ZLF8</accession>
<organism evidence="1 2">
    <name type="scientific">Candidatus Gottesmanbacteria bacterium RIFCSPHIGHO2_02_FULL_39_11</name>
    <dbReference type="NCBI Taxonomy" id="1798382"/>
    <lineage>
        <taxon>Bacteria</taxon>
        <taxon>Candidatus Gottesmaniibacteriota</taxon>
    </lineage>
</organism>
<evidence type="ECO:0000313" key="2">
    <source>
        <dbReference type="Proteomes" id="UP000176923"/>
    </source>
</evidence>
<dbReference type="Proteomes" id="UP000176923">
    <property type="component" value="Unassembled WGS sequence"/>
</dbReference>
<protein>
    <submittedName>
        <fullName evidence="1">Uncharacterized protein</fullName>
    </submittedName>
</protein>
<dbReference type="AlphaFoldDB" id="A0A1F5ZLF8"/>